<dbReference type="OrthoDB" id="542521at2"/>
<name>W9V5Z8_9GAMM</name>
<dbReference type="CDD" id="cd18873">
    <property type="entry name" value="NUDIX_NadM_like"/>
    <property type="match status" value="1"/>
</dbReference>
<dbReference type="AlphaFoldDB" id="W9V5Z8"/>
<dbReference type="Pfam" id="PF00293">
    <property type="entry name" value="NUDIX"/>
    <property type="match status" value="1"/>
</dbReference>
<protein>
    <submittedName>
        <fullName evidence="3">ADP-ribose pyrophosphatase</fullName>
    </submittedName>
</protein>
<evidence type="ECO:0000313" key="3">
    <source>
        <dbReference type="EMBL" id="EXJ14968.1"/>
    </source>
</evidence>
<dbReference type="PROSITE" id="PS51462">
    <property type="entry name" value="NUDIX"/>
    <property type="match status" value="1"/>
</dbReference>
<dbReference type="eggNOG" id="COG1051">
    <property type="taxonomic scope" value="Bacteria"/>
</dbReference>
<evidence type="ECO:0000259" key="2">
    <source>
        <dbReference type="PROSITE" id="PS51462"/>
    </source>
</evidence>
<keyword evidence="1" id="KW-0378">Hydrolase</keyword>
<dbReference type="PATRIC" id="fig|1249627.3.peg.2252"/>
<dbReference type="EMBL" id="AONC01000031">
    <property type="protein sequence ID" value="EXJ14968.1"/>
    <property type="molecule type" value="Genomic_DNA"/>
</dbReference>
<accession>W9V5Z8</accession>
<dbReference type="InterPro" id="IPR015797">
    <property type="entry name" value="NUDIX_hydrolase-like_dom_sf"/>
</dbReference>
<reference evidence="3 4" key="1">
    <citation type="submission" date="2012-11" db="EMBL/GenBank/DDBJ databases">
        <title>Genome assembly of Thiorhodococcus sp. AK35.</title>
        <authorList>
            <person name="Nupur N."/>
            <person name="Khatri I."/>
            <person name="Subramanian S."/>
            <person name="Pinnaka A."/>
        </authorList>
    </citation>
    <scope>NUCLEOTIDE SEQUENCE [LARGE SCALE GENOMIC DNA]</scope>
    <source>
        <strain evidence="3 4">AK35</strain>
    </source>
</reference>
<organism evidence="3 4">
    <name type="scientific">Imhoffiella purpurea</name>
    <dbReference type="NCBI Taxonomy" id="1249627"/>
    <lineage>
        <taxon>Bacteria</taxon>
        <taxon>Pseudomonadati</taxon>
        <taxon>Pseudomonadota</taxon>
        <taxon>Gammaproteobacteria</taxon>
        <taxon>Chromatiales</taxon>
        <taxon>Chromatiaceae</taxon>
        <taxon>Imhoffiella</taxon>
    </lineage>
</organism>
<proteinExistence type="predicted"/>
<dbReference type="PRINTS" id="PR00502">
    <property type="entry name" value="NUDIXFAMILY"/>
</dbReference>
<feature type="domain" description="Nudix hydrolase" evidence="2">
    <location>
        <begin position="7"/>
        <end position="136"/>
    </location>
</feature>
<dbReference type="GO" id="GO:0016787">
    <property type="term" value="F:hydrolase activity"/>
    <property type="evidence" value="ECO:0007669"/>
    <property type="project" value="UniProtKB-KW"/>
</dbReference>
<dbReference type="Gene3D" id="3.90.79.10">
    <property type="entry name" value="Nucleoside Triphosphate Pyrophosphohydrolase"/>
    <property type="match status" value="1"/>
</dbReference>
<dbReference type="PANTHER" id="PTHR43736">
    <property type="entry name" value="ADP-RIBOSE PYROPHOSPHATASE"/>
    <property type="match status" value="1"/>
</dbReference>
<sequence>MARPDTPLLAADAIIELADRPGRPILLIERRHPPYGWAIPGGFVDVGERLETAAVREALEETSLHVTLNALLGLYSDPSRDPRGHTVTAVYLAEAAGEPSAQDDAKNLRIFSVDALPEVLAFDHALVLEDYLRFRETGQPAPLRLDTGR</sequence>
<keyword evidence="4" id="KW-1185">Reference proteome</keyword>
<comment type="caution">
    <text evidence="3">The sequence shown here is derived from an EMBL/GenBank/DDBJ whole genome shotgun (WGS) entry which is preliminary data.</text>
</comment>
<evidence type="ECO:0000256" key="1">
    <source>
        <dbReference type="ARBA" id="ARBA00022801"/>
    </source>
</evidence>
<dbReference type="InterPro" id="IPR020476">
    <property type="entry name" value="Nudix_hydrolase"/>
</dbReference>
<dbReference type="STRING" id="1249627.D779_1932"/>
<evidence type="ECO:0000313" key="4">
    <source>
        <dbReference type="Proteomes" id="UP000019460"/>
    </source>
</evidence>
<dbReference type="InterPro" id="IPR000086">
    <property type="entry name" value="NUDIX_hydrolase_dom"/>
</dbReference>
<dbReference type="PANTHER" id="PTHR43736:SF1">
    <property type="entry name" value="DIHYDRONEOPTERIN TRIPHOSPHATE DIPHOSPHATASE"/>
    <property type="match status" value="1"/>
</dbReference>
<dbReference type="Proteomes" id="UP000019460">
    <property type="component" value="Unassembled WGS sequence"/>
</dbReference>
<dbReference type="RefSeq" id="WP_043753727.1">
    <property type="nucleotide sequence ID" value="NZ_AONC01000031.1"/>
</dbReference>
<dbReference type="SUPFAM" id="SSF55811">
    <property type="entry name" value="Nudix"/>
    <property type="match status" value="1"/>
</dbReference>
<gene>
    <name evidence="3" type="ORF">D779_1932</name>
</gene>